<name>U4K4S3_9VIBR</name>
<keyword evidence="1" id="KW-0472">Membrane</keyword>
<evidence type="ECO:0000313" key="2">
    <source>
        <dbReference type="EMBL" id="CCO57591.1"/>
    </source>
</evidence>
<dbReference type="RefSeq" id="WP_022550507.1">
    <property type="nucleotide sequence ID" value="NC_022528.1"/>
</dbReference>
<keyword evidence="1" id="KW-1133">Transmembrane helix</keyword>
<accession>U4K4S3</accession>
<protein>
    <submittedName>
        <fullName evidence="2">Uncharacterized protein</fullName>
    </submittedName>
</protein>
<keyword evidence="3" id="KW-1185">Reference proteome</keyword>
<dbReference type="EMBL" id="FO203526">
    <property type="protein sequence ID" value="CCO57591.1"/>
    <property type="molecule type" value="Genomic_DNA"/>
</dbReference>
<evidence type="ECO:0000256" key="1">
    <source>
        <dbReference type="SAM" id="Phobius"/>
    </source>
</evidence>
<sequence>MIAHLLSILAFMIVTFAAQGLSHFVLNKEHFDSVGFLRPEPIMAMGFTVMIIQGAIISIGLRVWKGATAQIKDGIFISLLFGAFLVSYIAITEPAKYTVPSISNWIQIELTVGLLQFVFFGLALGWIHQKFRTGNKYQNTYVN</sequence>
<dbReference type="PATRIC" id="fig|1260221.3.peg.1404"/>
<dbReference type="OrthoDB" id="5899189at2"/>
<keyword evidence="1" id="KW-0812">Transmembrane</keyword>
<dbReference type="Proteomes" id="UP000016895">
    <property type="component" value="Chromosome 1"/>
</dbReference>
<gene>
    <name evidence="2" type="ORF">VIBNI_A1464</name>
</gene>
<feature type="transmembrane region" description="Helical" evidence="1">
    <location>
        <begin position="104"/>
        <end position="127"/>
    </location>
</feature>
<reference evidence="2 3" key="1">
    <citation type="journal article" date="2013" name="ISME J.">
        <title>Comparative genomics of pathogenic lineages of Vibrio nigripulchritudo identifies virulence-associated traits.</title>
        <authorList>
            <person name="Goudenege D."/>
            <person name="Labreuche Y."/>
            <person name="Krin E."/>
            <person name="Ansquer D."/>
            <person name="Mangenot S."/>
            <person name="Calteau A."/>
            <person name="Medigue C."/>
            <person name="Mazel D."/>
            <person name="Polz M.F."/>
            <person name="Le Roux F."/>
        </authorList>
    </citation>
    <scope>NUCLEOTIDE SEQUENCE [LARGE SCALE GENOMIC DNA]</scope>
    <source>
        <strain evidence="3">SnF1</strain>
    </source>
</reference>
<evidence type="ECO:0000313" key="3">
    <source>
        <dbReference type="Proteomes" id="UP000016895"/>
    </source>
</evidence>
<dbReference type="AlphaFoldDB" id="U4K4S3"/>
<dbReference type="KEGG" id="vni:VIBNI_A1464"/>
<dbReference type="eggNOG" id="ENOG5033B05">
    <property type="taxonomic scope" value="Bacteria"/>
</dbReference>
<proteinExistence type="predicted"/>
<organism evidence="2 3">
    <name type="scientific">Vibrio nigripulchritudo</name>
    <dbReference type="NCBI Taxonomy" id="28173"/>
    <lineage>
        <taxon>Bacteria</taxon>
        <taxon>Pseudomonadati</taxon>
        <taxon>Pseudomonadota</taxon>
        <taxon>Gammaproteobacteria</taxon>
        <taxon>Vibrionales</taxon>
        <taxon>Vibrionaceae</taxon>
        <taxon>Vibrio</taxon>
    </lineage>
</organism>
<feature type="transmembrane region" description="Helical" evidence="1">
    <location>
        <begin position="41"/>
        <end position="63"/>
    </location>
</feature>
<feature type="transmembrane region" description="Helical" evidence="1">
    <location>
        <begin position="75"/>
        <end position="92"/>
    </location>
</feature>